<dbReference type="PANTHER" id="PTHR13339">
    <property type="entry name" value="COP9 SIGNALOSOME COMPLEX SUBUNIT 8"/>
    <property type="match status" value="1"/>
</dbReference>
<feature type="domain" description="CSN8/PSMD8/EIF3K" evidence="8">
    <location>
        <begin position="233"/>
        <end position="363"/>
    </location>
</feature>
<keyword evidence="7" id="KW-1133">Transmembrane helix</keyword>
<evidence type="ECO:0000259" key="8">
    <source>
        <dbReference type="Pfam" id="PF10075"/>
    </source>
</evidence>
<proteinExistence type="predicted"/>
<accession>A0ABN9X5C5</accession>
<organism evidence="9 10">
    <name type="scientific">Prorocentrum cordatum</name>
    <dbReference type="NCBI Taxonomy" id="2364126"/>
    <lineage>
        <taxon>Eukaryota</taxon>
        <taxon>Sar</taxon>
        <taxon>Alveolata</taxon>
        <taxon>Dinophyceae</taxon>
        <taxon>Prorocentrales</taxon>
        <taxon>Prorocentraceae</taxon>
        <taxon>Prorocentrum</taxon>
    </lineage>
</organism>
<evidence type="ECO:0000256" key="3">
    <source>
        <dbReference type="ARBA" id="ARBA00022490"/>
    </source>
</evidence>
<evidence type="ECO:0000313" key="9">
    <source>
        <dbReference type="EMBL" id="CAK0892981.1"/>
    </source>
</evidence>
<reference evidence="9" key="1">
    <citation type="submission" date="2023-10" db="EMBL/GenBank/DDBJ databases">
        <authorList>
            <person name="Chen Y."/>
            <person name="Shah S."/>
            <person name="Dougan E. K."/>
            <person name="Thang M."/>
            <person name="Chan C."/>
        </authorList>
    </citation>
    <scope>NUCLEOTIDE SEQUENCE [LARGE SCALE GENOMIC DNA]</scope>
</reference>
<comment type="subcellular location">
    <subcellularLocation>
        <location evidence="2">Cytoplasm</location>
    </subcellularLocation>
    <subcellularLocation>
        <location evidence="1">Nucleus</location>
    </subcellularLocation>
</comment>
<keyword evidence="7" id="KW-0472">Membrane</keyword>
<dbReference type="InterPro" id="IPR033464">
    <property type="entry name" value="CSN8_PSD8_EIF3K"/>
</dbReference>
<protein>
    <recommendedName>
        <fullName evidence="8">CSN8/PSMD8/EIF3K domain-containing protein</fullName>
    </recommendedName>
</protein>
<evidence type="ECO:0000256" key="1">
    <source>
        <dbReference type="ARBA" id="ARBA00004123"/>
    </source>
</evidence>
<feature type="transmembrane region" description="Helical" evidence="7">
    <location>
        <begin position="69"/>
        <end position="93"/>
    </location>
</feature>
<comment type="caution">
    <text evidence="9">The sequence shown here is derived from an EMBL/GenBank/DDBJ whole genome shotgun (WGS) entry which is preliminary data.</text>
</comment>
<keyword evidence="5" id="KW-0539">Nucleus</keyword>
<evidence type="ECO:0000256" key="6">
    <source>
        <dbReference type="SAM" id="MobiDB-lite"/>
    </source>
</evidence>
<evidence type="ECO:0000256" key="2">
    <source>
        <dbReference type="ARBA" id="ARBA00004496"/>
    </source>
</evidence>
<dbReference type="Proteomes" id="UP001189429">
    <property type="component" value="Unassembled WGS sequence"/>
</dbReference>
<sequence length="394" mass="43410">MLWKAGPSARTEPNNQPPPAPAKAISQERAQGAQACLTRRRAHEVTIIYQYFEMIYKDQRRYRHLRCSVMLTAIVRMVSLAHLVMITLIVHWFSVLSFVDFFLLKKAGHAPCAPSADIPAGDETEARAVIIFRPLVETKAFSNKSPSCVIRRSLLLRPLSRERLLPTLLFSQSDSSAAAGGRIRGTSMEGLWQLLAAGDFEALAPACEEAELAVPAEVAEPTAEQTEQLGLRYAAQMLAYLLRGDLIAGRFLWKRTPPAVQQQPQPAAAHEALAARWARRHADYFRRLEAGPWDARLQPLVAEAAKRGRAELLDKIGEAYKVIGMDRVAGLLGLDVPAALAACASRGWAADAEGRALPAPRKRSPEELMQMGDAQLHQLAQYVAYLEQPQSLPG</sequence>
<name>A0ABN9X5C5_9DINO</name>
<dbReference type="Pfam" id="PF10075">
    <property type="entry name" value="CSN8_PSD8_EIF3K"/>
    <property type="match status" value="1"/>
</dbReference>
<evidence type="ECO:0000256" key="5">
    <source>
        <dbReference type="ARBA" id="ARBA00023242"/>
    </source>
</evidence>
<feature type="region of interest" description="Disordered" evidence="6">
    <location>
        <begin position="1"/>
        <end position="25"/>
    </location>
</feature>
<keyword evidence="3" id="KW-0963">Cytoplasm</keyword>
<dbReference type="PANTHER" id="PTHR13339:SF0">
    <property type="entry name" value="COP9 SIGNALOSOME COMPLEX SUBUNIT 8"/>
    <property type="match status" value="1"/>
</dbReference>
<evidence type="ECO:0000256" key="4">
    <source>
        <dbReference type="ARBA" id="ARBA00022790"/>
    </source>
</evidence>
<gene>
    <name evidence="9" type="ORF">PCOR1329_LOCUS72478</name>
</gene>
<keyword evidence="7" id="KW-0812">Transmembrane</keyword>
<evidence type="ECO:0000313" key="10">
    <source>
        <dbReference type="Proteomes" id="UP001189429"/>
    </source>
</evidence>
<keyword evidence="4" id="KW-0736">Signalosome</keyword>
<dbReference type="EMBL" id="CAUYUJ010019693">
    <property type="protein sequence ID" value="CAK0892981.1"/>
    <property type="molecule type" value="Genomic_DNA"/>
</dbReference>
<evidence type="ECO:0000256" key="7">
    <source>
        <dbReference type="SAM" id="Phobius"/>
    </source>
</evidence>
<dbReference type="InterPro" id="IPR033205">
    <property type="entry name" value="COP9_CSN8"/>
</dbReference>
<keyword evidence="10" id="KW-1185">Reference proteome</keyword>